<evidence type="ECO:0000256" key="5">
    <source>
        <dbReference type="ARBA" id="ARBA00022989"/>
    </source>
</evidence>
<evidence type="ECO:0000259" key="8">
    <source>
        <dbReference type="PROSITE" id="PS50850"/>
    </source>
</evidence>
<evidence type="ECO:0000256" key="1">
    <source>
        <dbReference type="ARBA" id="ARBA00004141"/>
    </source>
</evidence>
<feature type="transmembrane region" description="Helical" evidence="7">
    <location>
        <begin position="302"/>
        <end position="326"/>
    </location>
</feature>
<dbReference type="PANTHER" id="PTHR48022">
    <property type="entry name" value="PLASTIDIC GLUCOSE TRANSPORTER 4"/>
    <property type="match status" value="1"/>
</dbReference>
<dbReference type="FunFam" id="1.20.1250.20:FF:000078">
    <property type="entry name" value="MFS maltose transporter, putative"/>
    <property type="match status" value="1"/>
</dbReference>
<feature type="transmembrane region" description="Helical" evidence="7">
    <location>
        <begin position="171"/>
        <end position="190"/>
    </location>
</feature>
<organism evidence="9 10">
    <name type="scientific">Penicillium daleae</name>
    <dbReference type="NCBI Taxonomy" id="63821"/>
    <lineage>
        <taxon>Eukaryota</taxon>
        <taxon>Fungi</taxon>
        <taxon>Dikarya</taxon>
        <taxon>Ascomycota</taxon>
        <taxon>Pezizomycotina</taxon>
        <taxon>Eurotiomycetes</taxon>
        <taxon>Eurotiomycetidae</taxon>
        <taxon>Eurotiales</taxon>
        <taxon>Aspergillaceae</taxon>
        <taxon>Penicillium</taxon>
    </lineage>
</organism>
<feature type="transmembrane region" description="Helical" evidence="7">
    <location>
        <begin position="466"/>
        <end position="482"/>
    </location>
</feature>
<dbReference type="SUPFAM" id="SSF103473">
    <property type="entry name" value="MFS general substrate transporter"/>
    <property type="match status" value="1"/>
</dbReference>
<dbReference type="EMBL" id="JAPVEA010000002">
    <property type="protein sequence ID" value="KAJ5461220.1"/>
    <property type="molecule type" value="Genomic_DNA"/>
</dbReference>
<feature type="transmembrane region" description="Helical" evidence="7">
    <location>
        <begin position="338"/>
        <end position="357"/>
    </location>
</feature>
<protein>
    <submittedName>
        <fullName evidence="9">General substrate transporter</fullName>
    </submittedName>
</protein>
<sequence length="527" mass="59091">MEDQTEKLHVEHEEKIDSDYGKSNADITLGTRGVWEGTLAEAQAANAHEHSLTVRQALKSYPWAVMWAFTISMSIIMEGYDTILIGSLYAYPSYAREFGTVDESTGLYQIPAAWQSAMGSGPQAGAIIGALVNGFVIARFGYRPAFISGLTLMAAFVFVSFFGFSVRLQAVGQILCGIPWGIFATIGPAYASEFIGAGVLQSFINRRDDWAWRIPFALQWLWIPLLAVAAFFMPESPWYLVRQGKYAEAEKSVLRLMADHEKPQARSLVALMIHTNDLERDISAGTSYLDCFKSTDLRRTEIACVAFLGQITCGAQFAYSATYFFQQAGLSSNDSYKLNLGGTGIAFVGTIASWFLMKRFGRRTLYLTGMGGMCLWLFIIGGLAIDTINQSVKWVQSALCIIWLLTFSLTVGPVGWAIPAEMSSTRLRSKTIVLARNTYYLGQIVANVIQPYMMNPEAWDWKGKTGFFWFGFGFLTLVWAFFRLPETKGRSYEELDLMFEARLATRKFKKYHVDAYDSNRENRVQEV</sequence>
<evidence type="ECO:0000256" key="7">
    <source>
        <dbReference type="SAM" id="Phobius"/>
    </source>
</evidence>
<dbReference type="InterPro" id="IPR005828">
    <property type="entry name" value="MFS_sugar_transport-like"/>
</dbReference>
<dbReference type="RefSeq" id="XP_056770262.1">
    <property type="nucleotide sequence ID" value="XM_056906155.1"/>
</dbReference>
<feature type="transmembrane region" description="Helical" evidence="7">
    <location>
        <begin position="438"/>
        <end position="454"/>
    </location>
</feature>
<reference evidence="9" key="2">
    <citation type="journal article" date="2023" name="IMA Fungus">
        <title>Comparative genomic study of the Penicillium genus elucidates a diverse pangenome and 15 lateral gene transfer events.</title>
        <authorList>
            <person name="Petersen C."/>
            <person name="Sorensen T."/>
            <person name="Nielsen M.R."/>
            <person name="Sondergaard T.E."/>
            <person name="Sorensen J.L."/>
            <person name="Fitzpatrick D.A."/>
            <person name="Frisvad J.C."/>
            <person name="Nielsen K.L."/>
        </authorList>
    </citation>
    <scope>NUCLEOTIDE SEQUENCE</scope>
    <source>
        <strain evidence="9">IBT 16125</strain>
    </source>
</reference>
<feature type="transmembrane region" description="Helical" evidence="7">
    <location>
        <begin position="145"/>
        <end position="164"/>
    </location>
</feature>
<evidence type="ECO:0000256" key="4">
    <source>
        <dbReference type="ARBA" id="ARBA00022692"/>
    </source>
</evidence>
<proteinExistence type="inferred from homology"/>
<dbReference type="AlphaFoldDB" id="A0AAD6CDG6"/>
<dbReference type="PROSITE" id="PS50850">
    <property type="entry name" value="MFS"/>
    <property type="match status" value="1"/>
</dbReference>
<comment type="caution">
    <text evidence="9">The sequence shown here is derived from an EMBL/GenBank/DDBJ whole genome shotgun (WGS) entry which is preliminary data.</text>
</comment>
<dbReference type="InterPro" id="IPR003663">
    <property type="entry name" value="Sugar/inositol_transpt"/>
</dbReference>
<feature type="transmembrane region" description="Helical" evidence="7">
    <location>
        <begin position="394"/>
        <end position="418"/>
    </location>
</feature>
<gene>
    <name evidence="9" type="ORF">N7458_002772</name>
</gene>
<dbReference type="Gene3D" id="1.20.1250.20">
    <property type="entry name" value="MFS general substrate transporter like domains"/>
    <property type="match status" value="1"/>
</dbReference>
<comment type="subcellular location">
    <subcellularLocation>
        <location evidence="1">Membrane</location>
        <topology evidence="1">Multi-pass membrane protein</topology>
    </subcellularLocation>
</comment>
<feature type="domain" description="Major facilitator superfamily (MFS) profile" evidence="8">
    <location>
        <begin position="67"/>
        <end position="488"/>
    </location>
</feature>
<dbReference type="PRINTS" id="PR00171">
    <property type="entry name" value="SUGRTRNSPORT"/>
</dbReference>
<keyword evidence="10" id="KW-1185">Reference proteome</keyword>
<accession>A0AAD6CDG6</accession>
<dbReference type="Pfam" id="PF00083">
    <property type="entry name" value="Sugar_tr"/>
    <property type="match status" value="2"/>
</dbReference>
<evidence type="ECO:0000313" key="10">
    <source>
        <dbReference type="Proteomes" id="UP001213681"/>
    </source>
</evidence>
<feature type="transmembrane region" description="Helical" evidence="7">
    <location>
        <begin position="364"/>
        <end position="388"/>
    </location>
</feature>
<keyword evidence="4 7" id="KW-0812">Transmembrane</keyword>
<keyword evidence="5 7" id="KW-1133">Transmembrane helix</keyword>
<dbReference type="InterPro" id="IPR050360">
    <property type="entry name" value="MFS_Sugar_Transporters"/>
</dbReference>
<dbReference type="InterPro" id="IPR036259">
    <property type="entry name" value="MFS_trans_sf"/>
</dbReference>
<evidence type="ECO:0000256" key="2">
    <source>
        <dbReference type="ARBA" id="ARBA00010992"/>
    </source>
</evidence>
<dbReference type="InterPro" id="IPR020846">
    <property type="entry name" value="MFS_dom"/>
</dbReference>
<dbReference type="GeneID" id="81596398"/>
<name>A0AAD6CDG6_9EURO</name>
<comment type="similarity">
    <text evidence="2">Belongs to the major facilitator superfamily. Sugar transporter (TC 2.A.1.1) family.</text>
</comment>
<evidence type="ECO:0000256" key="6">
    <source>
        <dbReference type="ARBA" id="ARBA00023136"/>
    </source>
</evidence>
<evidence type="ECO:0000313" key="9">
    <source>
        <dbReference type="EMBL" id="KAJ5461220.1"/>
    </source>
</evidence>
<keyword evidence="6 7" id="KW-0472">Membrane</keyword>
<feature type="transmembrane region" description="Helical" evidence="7">
    <location>
        <begin position="65"/>
        <end position="91"/>
    </location>
</feature>
<dbReference type="Proteomes" id="UP001213681">
    <property type="component" value="Unassembled WGS sequence"/>
</dbReference>
<feature type="transmembrane region" description="Helical" evidence="7">
    <location>
        <begin position="210"/>
        <end position="233"/>
    </location>
</feature>
<keyword evidence="3" id="KW-0813">Transport</keyword>
<dbReference type="PANTHER" id="PTHR48022:SF83">
    <property type="entry name" value="MAJOR FACILITATOR SUPERFAMILY (MFS) PROFILE DOMAIN-CONTAINING PROTEIN"/>
    <property type="match status" value="1"/>
</dbReference>
<evidence type="ECO:0000256" key="3">
    <source>
        <dbReference type="ARBA" id="ARBA00022448"/>
    </source>
</evidence>
<dbReference type="GO" id="GO:0016020">
    <property type="term" value="C:membrane"/>
    <property type="evidence" value="ECO:0007669"/>
    <property type="project" value="UniProtKB-SubCell"/>
</dbReference>
<dbReference type="GO" id="GO:0005351">
    <property type="term" value="F:carbohydrate:proton symporter activity"/>
    <property type="evidence" value="ECO:0007669"/>
    <property type="project" value="TreeGrafter"/>
</dbReference>
<reference evidence="9" key="1">
    <citation type="submission" date="2022-12" db="EMBL/GenBank/DDBJ databases">
        <authorList>
            <person name="Petersen C."/>
        </authorList>
    </citation>
    <scope>NUCLEOTIDE SEQUENCE</scope>
    <source>
        <strain evidence="9">IBT 16125</strain>
    </source>
</reference>